<dbReference type="Pfam" id="PF02195">
    <property type="entry name" value="ParB_N"/>
    <property type="match status" value="1"/>
</dbReference>
<evidence type="ECO:0000313" key="4">
    <source>
        <dbReference type="Proteomes" id="UP001596317"/>
    </source>
</evidence>
<dbReference type="EMBL" id="JBHSWB010000001">
    <property type="protein sequence ID" value="MFC6660057.1"/>
    <property type="molecule type" value="Genomic_DNA"/>
</dbReference>
<organism evidence="3 4">
    <name type="scientific">Deinococcus multiflagellatus</name>
    <dbReference type="NCBI Taxonomy" id="1656887"/>
    <lineage>
        <taxon>Bacteria</taxon>
        <taxon>Thermotogati</taxon>
        <taxon>Deinococcota</taxon>
        <taxon>Deinococci</taxon>
        <taxon>Deinococcales</taxon>
        <taxon>Deinococcaceae</taxon>
        <taxon>Deinococcus</taxon>
    </lineage>
</organism>
<dbReference type="InterPro" id="IPR036086">
    <property type="entry name" value="ParB/Sulfiredoxin_sf"/>
</dbReference>
<proteinExistence type="predicted"/>
<dbReference type="RefSeq" id="WP_224608036.1">
    <property type="nucleotide sequence ID" value="NZ_JAIQXV010000007.1"/>
</dbReference>
<feature type="domain" description="ParB-like N-terminal" evidence="2">
    <location>
        <begin position="208"/>
        <end position="303"/>
    </location>
</feature>
<dbReference type="Gene3D" id="1.10.10.2830">
    <property type="match status" value="1"/>
</dbReference>
<reference evidence="4" key="1">
    <citation type="journal article" date="2019" name="Int. J. Syst. Evol. Microbiol.">
        <title>The Global Catalogue of Microorganisms (GCM) 10K type strain sequencing project: providing services to taxonomists for standard genome sequencing and annotation.</title>
        <authorList>
            <consortium name="The Broad Institute Genomics Platform"/>
            <consortium name="The Broad Institute Genome Sequencing Center for Infectious Disease"/>
            <person name="Wu L."/>
            <person name="Ma J."/>
        </authorList>
    </citation>
    <scope>NUCLEOTIDE SEQUENCE [LARGE SCALE GENOMIC DNA]</scope>
    <source>
        <strain evidence="4">CCUG 63830</strain>
    </source>
</reference>
<feature type="compositionally biased region" description="Low complexity" evidence="1">
    <location>
        <begin position="1"/>
        <end position="10"/>
    </location>
</feature>
<protein>
    <submittedName>
        <fullName evidence="3">ParB/RepB/Spo0J family partition protein</fullName>
    </submittedName>
</protein>
<dbReference type="SUPFAM" id="SSF110849">
    <property type="entry name" value="ParB/Sulfiredoxin"/>
    <property type="match status" value="1"/>
</dbReference>
<comment type="caution">
    <text evidence="3">The sequence shown here is derived from an EMBL/GenBank/DDBJ whole genome shotgun (WGS) entry which is preliminary data.</text>
</comment>
<evidence type="ECO:0000256" key="1">
    <source>
        <dbReference type="SAM" id="MobiDB-lite"/>
    </source>
</evidence>
<sequence length="766" mass="81921">MPATDTAATPKKTRTKKGSEAPAEPVDFKTMAAQTRAKMQASHERGKALGGKKAAAAAPVAAEGVPADTDLPFPVSEAQLEAASTEGQPFAAAVVSPTAESFPVGSRVRFEESEGVWLDGILEQHLQGDGMGTCLIAVPVESGPPQHFTGAYGDLQLVALPGTLAAKVLRDLVPGELIGEMPAAAPELPGTPVLISPTDLAPGTLGLHAVPLHQTARSGCNVRHHYDPAAIEELAASLRAEGQIENATGRWNAEGVVEIVAGESRRRAQLLRAEGGEQGLTLLVNIRELTDAEALSISATENMRRRQMTALEECEAMHRLNEAGRSVEEIQAMFGYKSAQPVADRILVAKNLHTTPRELLDRGELSLACAMVIARAPGQDLQLSMTQDATRAWNRATAAELSKRLTQGQFLVTEARFDVDTSGLQVKRDLFDAFEPYFEDKAAALNLQIQWAQARADKLRQKGKQEFVHVVTDGSFDRYGRVYYGHAGAGRGGYVITVSPQTGAVNEHDQVLLRPGKSVTTDETGKSKVESVKPMPDSAYLAAHQMRATAARTTILGNNHLTLAMAVWGLVLGGSDSGVGRVNLTSVNREHAPIPALEERAEALGQLLAPYTSGTSVHIAALSVSGVRPDPARLLERLIAMTDEELLGHLNTLIARSAYDWSQYNNKDAAKPEYALLASLTGAAAHLAQSFKLTDEWLKRYPRQDLVALAEEAGLGRALVEDCGTLKEMRARILEHADQLHAAGFVPRLVQFPAPPTPAAPATAAD</sequence>
<name>A0ABW1ZIF5_9DEIO</name>
<gene>
    <name evidence="3" type="ORF">ACFP90_06620</name>
</gene>
<dbReference type="PANTHER" id="PTHR33375">
    <property type="entry name" value="CHROMOSOME-PARTITIONING PROTEIN PARB-RELATED"/>
    <property type="match status" value="1"/>
</dbReference>
<keyword evidence="4" id="KW-1185">Reference proteome</keyword>
<dbReference type="Proteomes" id="UP001596317">
    <property type="component" value="Unassembled WGS sequence"/>
</dbReference>
<evidence type="ECO:0000313" key="3">
    <source>
        <dbReference type="EMBL" id="MFC6660057.1"/>
    </source>
</evidence>
<dbReference type="SUPFAM" id="SSF109709">
    <property type="entry name" value="KorB DNA-binding domain-like"/>
    <property type="match status" value="1"/>
</dbReference>
<dbReference type="Gene3D" id="3.90.1530.30">
    <property type="match status" value="1"/>
</dbReference>
<dbReference type="PANTHER" id="PTHR33375:SF7">
    <property type="entry name" value="CHROMOSOME 2-PARTITIONING PROTEIN PARB-RELATED"/>
    <property type="match status" value="1"/>
</dbReference>
<feature type="region of interest" description="Disordered" evidence="1">
    <location>
        <begin position="1"/>
        <end position="48"/>
    </location>
</feature>
<dbReference type="SMART" id="SM00470">
    <property type="entry name" value="ParB"/>
    <property type="match status" value="1"/>
</dbReference>
<accession>A0ABW1ZIF5</accession>
<evidence type="ECO:0000259" key="2">
    <source>
        <dbReference type="SMART" id="SM00470"/>
    </source>
</evidence>
<dbReference type="InterPro" id="IPR003115">
    <property type="entry name" value="ParB_N"/>
</dbReference>
<dbReference type="InterPro" id="IPR050336">
    <property type="entry name" value="Chromosome_partition/occlusion"/>
</dbReference>